<dbReference type="EMBL" id="CAJNOK010011773">
    <property type="protein sequence ID" value="CAF1148156.1"/>
    <property type="molecule type" value="Genomic_DNA"/>
</dbReference>
<evidence type="ECO:0000313" key="1">
    <source>
        <dbReference type="EMBL" id="CAF1148156.1"/>
    </source>
</evidence>
<sequence length="352" mass="40235">MIMSVSSTNENVGQSLCQTGFPKQFQAVLNMSGLFTTLTPGVQQLLYDYTNSRVRFDVRGWRAKQNETYMVKYKPKGAQSDPPPSHDYTMFNFNPDYPELTKNDCWYRTNPMGDIGPFPFSWLNSQSYLEIQPWFPLPSNLINKGKEWVPETQQIAVRYDSPEICDLKKSGLGKVPCLSYFETEERPVKTIQARAAQGGFDYDDYIITAYLSFTHGIPPEAEHLFDLPDQWSSYCGNANAGFDIEPVRTFVVTPDGQDHFKLKLLTPPVHSLGDQVKVEFKLRPSWYYNGTRCTQFNPIIFDRENWQKPQQVDMSFGDYGCCEYVITGIGGGYDWQYTTQTFTVYACDGEAG</sequence>
<feature type="non-terminal residue" evidence="2">
    <location>
        <position position="1"/>
    </location>
</feature>
<organism evidence="2 3">
    <name type="scientific">Didymodactylos carnosus</name>
    <dbReference type="NCBI Taxonomy" id="1234261"/>
    <lineage>
        <taxon>Eukaryota</taxon>
        <taxon>Metazoa</taxon>
        <taxon>Spiralia</taxon>
        <taxon>Gnathifera</taxon>
        <taxon>Rotifera</taxon>
        <taxon>Eurotatoria</taxon>
        <taxon>Bdelloidea</taxon>
        <taxon>Philodinida</taxon>
        <taxon>Philodinidae</taxon>
        <taxon>Didymodactylos</taxon>
    </lineage>
</organism>
<name>A0A8S2MGB7_9BILA</name>
<protein>
    <submittedName>
        <fullName evidence="2">Uncharacterized protein</fullName>
    </submittedName>
</protein>
<dbReference type="Proteomes" id="UP000677228">
    <property type="component" value="Unassembled WGS sequence"/>
</dbReference>
<gene>
    <name evidence="1" type="ORF">OVA965_LOCUS21466</name>
    <name evidence="2" type="ORF">TMI583_LOCUS22113</name>
</gene>
<comment type="caution">
    <text evidence="2">The sequence shown here is derived from an EMBL/GenBank/DDBJ whole genome shotgun (WGS) entry which is preliminary data.</text>
</comment>
<evidence type="ECO:0000313" key="2">
    <source>
        <dbReference type="EMBL" id="CAF3951573.1"/>
    </source>
</evidence>
<accession>A0A8S2MGB7</accession>
<proteinExistence type="predicted"/>
<dbReference type="AlphaFoldDB" id="A0A8S2MGB7"/>
<evidence type="ECO:0000313" key="3">
    <source>
        <dbReference type="Proteomes" id="UP000682733"/>
    </source>
</evidence>
<reference evidence="2" key="1">
    <citation type="submission" date="2021-02" db="EMBL/GenBank/DDBJ databases">
        <authorList>
            <person name="Nowell W R."/>
        </authorList>
    </citation>
    <scope>NUCLEOTIDE SEQUENCE</scope>
</reference>
<dbReference type="EMBL" id="CAJOBA010029745">
    <property type="protein sequence ID" value="CAF3951573.1"/>
    <property type="molecule type" value="Genomic_DNA"/>
</dbReference>
<dbReference type="Proteomes" id="UP000682733">
    <property type="component" value="Unassembled WGS sequence"/>
</dbReference>